<feature type="transmembrane region" description="Helical" evidence="10">
    <location>
        <begin position="137"/>
        <end position="155"/>
    </location>
</feature>
<keyword evidence="9" id="KW-0175">Coiled coil</keyword>
<dbReference type="GO" id="GO:0046983">
    <property type="term" value="F:protein dimerization activity"/>
    <property type="evidence" value="ECO:0007669"/>
    <property type="project" value="InterPro"/>
</dbReference>
<feature type="domain" description="Histidine kinase/HSP90-like ATPase" evidence="11">
    <location>
        <begin position="553"/>
        <end position="644"/>
    </location>
</feature>
<evidence type="ECO:0000256" key="9">
    <source>
        <dbReference type="SAM" id="Coils"/>
    </source>
</evidence>
<dbReference type="InterPro" id="IPR003594">
    <property type="entry name" value="HATPase_dom"/>
</dbReference>
<feature type="transmembrane region" description="Helical" evidence="10">
    <location>
        <begin position="74"/>
        <end position="95"/>
    </location>
</feature>
<evidence type="ECO:0000313" key="12">
    <source>
        <dbReference type="EMBL" id="SCF10955.1"/>
    </source>
</evidence>
<evidence type="ECO:0000256" key="5">
    <source>
        <dbReference type="ARBA" id="ARBA00022741"/>
    </source>
</evidence>
<evidence type="ECO:0000256" key="7">
    <source>
        <dbReference type="ARBA" id="ARBA00022840"/>
    </source>
</evidence>
<dbReference type="EMBL" id="LT607413">
    <property type="protein sequence ID" value="SCF10955.1"/>
    <property type="molecule type" value="Genomic_DNA"/>
</dbReference>
<name>A0A1C4XR30_MICEC</name>
<evidence type="ECO:0000256" key="6">
    <source>
        <dbReference type="ARBA" id="ARBA00022777"/>
    </source>
</evidence>
<proteinExistence type="predicted"/>
<dbReference type="AlphaFoldDB" id="A0A1C4XR30"/>
<dbReference type="Pfam" id="PF07730">
    <property type="entry name" value="HisKA_3"/>
    <property type="match status" value="1"/>
</dbReference>
<dbReference type="CDD" id="cd16917">
    <property type="entry name" value="HATPase_UhpB-NarQ-NarX-like"/>
    <property type="match status" value="1"/>
</dbReference>
<dbReference type="Gene3D" id="3.30.565.10">
    <property type="entry name" value="Histidine kinase-like ATPase, C-terminal domain"/>
    <property type="match status" value="1"/>
</dbReference>
<dbReference type="SMART" id="SM00387">
    <property type="entry name" value="HATPase_c"/>
    <property type="match status" value="1"/>
</dbReference>
<dbReference type="OrthoDB" id="227596at2"/>
<dbReference type="InterPro" id="IPR011712">
    <property type="entry name" value="Sig_transdc_His_kin_sub3_dim/P"/>
</dbReference>
<dbReference type="EC" id="2.7.13.3" evidence="2"/>
<dbReference type="PANTHER" id="PTHR24421:SF10">
    <property type="entry name" value="NITRATE_NITRITE SENSOR PROTEIN NARQ"/>
    <property type="match status" value="1"/>
</dbReference>
<dbReference type="PANTHER" id="PTHR24421">
    <property type="entry name" value="NITRATE/NITRITE SENSOR PROTEIN NARX-RELATED"/>
    <property type="match status" value="1"/>
</dbReference>
<protein>
    <recommendedName>
        <fullName evidence="2">histidine kinase</fullName>
        <ecNumber evidence="2">2.7.13.3</ecNumber>
    </recommendedName>
</protein>
<dbReference type="Proteomes" id="UP000198253">
    <property type="component" value="Chromosome I"/>
</dbReference>
<feature type="coiled-coil region" evidence="9">
    <location>
        <begin position="428"/>
        <end position="455"/>
    </location>
</feature>
<evidence type="ECO:0000256" key="4">
    <source>
        <dbReference type="ARBA" id="ARBA00022679"/>
    </source>
</evidence>
<dbReference type="Pfam" id="PF02518">
    <property type="entry name" value="HATPase_c"/>
    <property type="match status" value="1"/>
</dbReference>
<keyword evidence="10" id="KW-1133">Transmembrane helix</keyword>
<feature type="transmembrane region" description="Helical" evidence="10">
    <location>
        <begin position="208"/>
        <end position="232"/>
    </location>
</feature>
<keyword evidence="3" id="KW-0597">Phosphoprotein</keyword>
<sequence>MSTPRPPDRIAAWVVLAVTTGCTTAAIVMWCVALPAFTDTQLYSLVDLMDGIVYGGVAWLVLSRRRTGGRLAGWIVAAAGVGGSLSAFAAQWDLLADGPYWLLSAHHWAWVPGLYALVVVMPWLLPERTPTRVERVAVAVGLGYVALMWVLVLTAPPPRGLVPLGPTATAVRAALAGSVGYALVLLGLLAAAACAWRWRHGPRQQRHGMGWATAGSTLLTLAFLVTVLPPVLPASVPALLMLASQAFFPAAVAVVVLRQQMWGLRLAVRRALVWYLMTAGVIAGYSAGVTVLDRVLPDASSAPRIVVTAAIAVAFQPVRQWVQRGVDRLVHGDSPEPLMRRVAHSLHSSAELGPVIAAALRLAEVLVTADGPEPPPRAGGTPVTVPLTSGGRPVGYLHAWPRPGELLGGRVTDALTGLAPVVAAVVDLARTNEELTRSRRRLAEARDEERRALRRDLHDGLGPALSGIGLGLAATRNLLHRDPARADDLLERLIAELTTRAEDVRDLAHGLLPPVLADGGLEPAVGTLRDQYARAGLDIAVHVPVPLDPLPGSVATAAYGVTAEAVRNVHRHAGVNHCTVTLERRPDLLRVVVTDHGQGPPVGSTRGVGLHAMRERADGIGGTLTIGPADPRGTMVRLTIPLELP</sequence>
<comment type="catalytic activity">
    <reaction evidence="1">
        <text>ATP + protein L-histidine = ADP + protein N-phospho-L-histidine.</text>
        <dbReference type="EC" id="2.7.13.3"/>
    </reaction>
</comment>
<evidence type="ECO:0000256" key="2">
    <source>
        <dbReference type="ARBA" id="ARBA00012438"/>
    </source>
</evidence>
<feature type="transmembrane region" description="Helical" evidence="10">
    <location>
        <begin position="12"/>
        <end position="36"/>
    </location>
</feature>
<keyword evidence="13" id="KW-1185">Reference proteome</keyword>
<dbReference type="InterPro" id="IPR036890">
    <property type="entry name" value="HATPase_C_sf"/>
</dbReference>
<dbReference type="InParanoid" id="A0A1C4XR30"/>
<feature type="transmembrane region" description="Helical" evidence="10">
    <location>
        <begin position="107"/>
        <end position="125"/>
    </location>
</feature>
<gene>
    <name evidence="12" type="ORF">GA0070618_3275</name>
</gene>
<dbReference type="GO" id="GO:0016020">
    <property type="term" value="C:membrane"/>
    <property type="evidence" value="ECO:0007669"/>
    <property type="project" value="InterPro"/>
</dbReference>
<evidence type="ECO:0000256" key="1">
    <source>
        <dbReference type="ARBA" id="ARBA00000085"/>
    </source>
</evidence>
<evidence type="ECO:0000313" key="13">
    <source>
        <dbReference type="Proteomes" id="UP000198253"/>
    </source>
</evidence>
<keyword evidence="7" id="KW-0067">ATP-binding</keyword>
<organism evidence="12 13">
    <name type="scientific">Micromonospora echinospora</name>
    <name type="common">Micromonospora purpurea</name>
    <dbReference type="NCBI Taxonomy" id="1877"/>
    <lineage>
        <taxon>Bacteria</taxon>
        <taxon>Bacillati</taxon>
        <taxon>Actinomycetota</taxon>
        <taxon>Actinomycetes</taxon>
        <taxon>Micromonosporales</taxon>
        <taxon>Micromonosporaceae</taxon>
        <taxon>Micromonospora</taxon>
    </lineage>
</organism>
<keyword evidence="10" id="KW-0812">Transmembrane</keyword>
<evidence type="ECO:0000256" key="3">
    <source>
        <dbReference type="ARBA" id="ARBA00022553"/>
    </source>
</evidence>
<accession>A0A1C4XR30</accession>
<keyword evidence="6 12" id="KW-0418">Kinase</keyword>
<feature type="transmembrane region" description="Helical" evidence="10">
    <location>
        <begin position="238"/>
        <end position="259"/>
    </location>
</feature>
<dbReference type="GO" id="GO:0000155">
    <property type="term" value="F:phosphorelay sensor kinase activity"/>
    <property type="evidence" value="ECO:0007669"/>
    <property type="project" value="InterPro"/>
</dbReference>
<feature type="transmembrane region" description="Helical" evidence="10">
    <location>
        <begin position="42"/>
        <end position="62"/>
    </location>
</feature>
<keyword evidence="5" id="KW-0547">Nucleotide-binding</keyword>
<dbReference type="PROSITE" id="PS51257">
    <property type="entry name" value="PROKAR_LIPOPROTEIN"/>
    <property type="match status" value="1"/>
</dbReference>
<keyword evidence="10" id="KW-0472">Membrane</keyword>
<evidence type="ECO:0000259" key="11">
    <source>
        <dbReference type="SMART" id="SM00387"/>
    </source>
</evidence>
<keyword evidence="4" id="KW-0808">Transferase</keyword>
<feature type="transmembrane region" description="Helical" evidence="10">
    <location>
        <begin position="271"/>
        <end position="292"/>
    </location>
</feature>
<evidence type="ECO:0000256" key="8">
    <source>
        <dbReference type="ARBA" id="ARBA00023012"/>
    </source>
</evidence>
<keyword evidence="8" id="KW-0902">Two-component regulatory system</keyword>
<dbReference type="InterPro" id="IPR050482">
    <property type="entry name" value="Sensor_HK_TwoCompSys"/>
</dbReference>
<dbReference type="Gene3D" id="1.20.5.1930">
    <property type="match status" value="1"/>
</dbReference>
<reference evidence="13" key="1">
    <citation type="submission" date="2016-06" db="EMBL/GenBank/DDBJ databases">
        <authorList>
            <person name="Varghese N."/>
            <person name="Submissions Spin"/>
        </authorList>
    </citation>
    <scope>NUCLEOTIDE SEQUENCE [LARGE SCALE GENOMIC DNA]</scope>
    <source>
        <strain evidence="13">DSM 43816</strain>
    </source>
</reference>
<dbReference type="RefSeq" id="WP_088982404.1">
    <property type="nucleotide sequence ID" value="NZ_LT607413.1"/>
</dbReference>
<dbReference type="GO" id="GO:0005524">
    <property type="term" value="F:ATP binding"/>
    <property type="evidence" value="ECO:0007669"/>
    <property type="project" value="UniProtKB-KW"/>
</dbReference>
<dbReference type="SUPFAM" id="SSF55874">
    <property type="entry name" value="ATPase domain of HSP90 chaperone/DNA topoisomerase II/histidine kinase"/>
    <property type="match status" value="1"/>
</dbReference>
<feature type="transmembrane region" description="Helical" evidence="10">
    <location>
        <begin position="175"/>
        <end position="196"/>
    </location>
</feature>
<evidence type="ECO:0000256" key="10">
    <source>
        <dbReference type="SAM" id="Phobius"/>
    </source>
</evidence>